<protein>
    <recommendedName>
        <fullName evidence="2">Non-specific lipid-transfer protein</fullName>
    </recommendedName>
</protein>
<dbReference type="AlphaFoldDB" id="A0A9R0JYL4"/>
<dbReference type="Proteomes" id="UP000813463">
    <property type="component" value="Chromosome 5"/>
</dbReference>
<dbReference type="KEGG" id="soe:110791450"/>
<evidence type="ECO:0000256" key="2">
    <source>
        <dbReference type="RuleBase" id="RU000628"/>
    </source>
</evidence>
<organism evidence="5 6">
    <name type="scientific">Spinacia oleracea</name>
    <name type="common">Spinach</name>
    <dbReference type="NCBI Taxonomy" id="3562"/>
    <lineage>
        <taxon>Eukaryota</taxon>
        <taxon>Viridiplantae</taxon>
        <taxon>Streptophyta</taxon>
        <taxon>Embryophyta</taxon>
        <taxon>Tracheophyta</taxon>
        <taxon>Spermatophyta</taxon>
        <taxon>Magnoliopsida</taxon>
        <taxon>eudicotyledons</taxon>
        <taxon>Gunneridae</taxon>
        <taxon>Pentapetalae</taxon>
        <taxon>Caryophyllales</taxon>
        <taxon>Chenopodiaceae</taxon>
        <taxon>Chenopodioideae</taxon>
        <taxon>Anserineae</taxon>
        <taxon>Spinacia</taxon>
    </lineage>
</organism>
<comment type="similarity">
    <text evidence="1 2">Belongs to the plant LTP family.</text>
</comment>
<dbReference type="Gene3D" id="1.10.110.10">
    <property type="entry name" value="Plant lipid-transfer and hydrophobic proteins"/>
    <property type="match status" value="1"/>
</dbReference>
<name>A0A9R0JYL4_SPIOL</name>
<comment type="function">
    <text evidence="2">Plant non-specific lipid-transfer proteins transfer phospholipids as well as galactolipids across membranes. May play a role in wax or cutin deposition in the cell walls of expanding epidermal cells and certain secretory tissues.</text>
</comment>
<dbReference type="SUPFAM" id="SSF47699">
    <property type="entry name" value="Bifunctional inhibitor/lipid-transfer protein/seed storage 2S albumin"/>
    <property type="match status" value="1"/>
</dbReference>
<feature type="signal peptide" evidence="3">
    <location>
        <begin position="1"/>
        <end position="29"/>
    </location>
</feature>
<dbReference type="PRINTS" id="PR00382">
    <property type="entry name" value="LIPIDTRNSFER"/>
</dbReference>
<dbReference type="GO" id="GO:0006869">
    <property type="term" value="P:lipid transport"/>
    <property type="evidence" value="ECO:0007669"/>
    <property type="project" value="InterPro"/>
</dbReference>
<evidence type="ECO:0000313" key="5">
    <source>
        <dbReference type="Proteomes" id="UP000813463"/>
    </source>
</evidence>
<dbReference type="InterPro" id="IPR000528">
    <property type="entry name" value="Plant_nsLTP"/>
</dbReference>
<dbReference type="RefSeq" id="XP_021851889.1">
    <property type="nucleotide sequence ID" value="XM_021996197.2"/>
</dbReference>
<dbReference type="PANTHER" id="PTHR33076">
    <property type="entry name" value="NON-SPECIFIC LIPID-TRANSFER PROTEIN 2-RELATED"/>
    <property type="match status" value="1"/>
</dbReference>
<proteinExistence type="inferred from homology"/>
<dbReference type="SMART" id="SM00499">
    <property type="entry name" value="AAI"/>
    <property type="match status" value="1"/>
</dbReference>
<evidence type="ECO:0000259" key="4">
    <source>
        <dbReference type="SMART" id="SM00499"/>
    </source>
</evidence>
<accession>A0A9R0JYL4</accession>
<dbReference type="GeneID" id="110791450"/>
<reference evidence="5" key="1">
    <citation type="journal article" date="2021" name="Nat. Commun.">
        <title>Genomic analyses provide insights into spinach domestication and the genetic basis of agronomic traits.</title>
        <authorList>
            <person name="Cai X."/>
            <person name="Sun X."/>
            <person name="Xu C."/>
            <person name="Sun H."/>
            <person name="Wang X."/>
            <person name="Ge C."/>
            <person name="Zhang Z."/>
            <person name="Wang Q."/>
            <person name="Fei Z."/>
            <person name="Jiao C."/>
            <person name="Wang Q."/>
        </authorList>
    </citation>
    <scope>NUCLEOTIDE SEQUENCE [LARGE SCALE GENOMIC DNA]</scope>
    <source>
        <strain evidence="5">cv. Varoflay</strain>
    </source>
</reference>
<dbReference type="PROSITE" id="PS00597">
    <property type="entry name" value="PLANT_LTP"/>
    <property type="match status" value="1"/>
</dbReference>
<dbReference type="InterPro" id="IPR016140">
    <property type="entry name" value="Bifunc_inhib/LTP/seed_store"/>
</dbReference>
<dbReference type="Pfam" id="PF00234">
    <property type="entry name" value="Tryp_alpha_amyl"/>
    <property type="match status" value="1"/>
</dbReference>
<dbReference type="OrthoDB" id="1890443at2759"/>
<gene>
    <name evidence="6" type="primary">LOC110791450</name>
</gene>
<keyword evidence="2" id="KW-0813">Transport</keyword>
<feature type="chain" id="PRO_5040449509" description="Non-specific lipid-transfer protein" evidence="3">
    <location>
        <begin position="30"/>
        <end position="126"/>
    </location>
</feature>
<keyword evidence="5" id="KW-1185">Reference proteome</keyword>
<dbReference type="CDD" id="cd01960">
    <property type="entry name" value="nsLTP1"/>
    <property type="match status" value="1"/>
</dbReference>
<feature type="domain" description="Bifunctional inhibitor/plant lipid transfer protein/seed storage helical" evidence="4">
    <location>
        <begin position="33"/>
        <end position="121"/>
    </location>
</feature>
<evidence type="ECO:0000256" key="3">
    <source>
        <dbReference type="SAM" id="SignalP"/>
    </source>
</evidence>
<keyword evidence="2" id="KW-0446">Lipid-binding</keyword>
<evidence type="ECO:0000313" key="6">
    <source>
        <dbReference type="RefSeq" id="XP_021851889.1"/>
    </source>
</evidence>
<sequence>MATFSFLKLACVFVFICVILGVASRATEAAISCSGVSDSLSPCMSHLKSSGPTQETPPTNCCAGVRSVKATAQQTGEHRAVCECMKSTAASTKGLNYDHAAKLPAQCGVSMSYTFSPNTDCTKVMN</sequence>
<dbReference type="GO" id="GO:0008289">
    <property type="term" value="F:lipid binding"/>
    <property type="evidence" value="ECO:0007669"/>
    <property type="project" value="UniProtKB-KW"/>
</dbReference>
<evidence type="ECO:0000256" key="1">
    <source>
        <dbReference type="ARBA" id="ARBA00009748"/>
    </source>
</evidence>
<dbReference type="InterPro" id="IPR036312">
    <property type="entry name" value="Bifun_inhib/LTP/seed_sf"/>
</dbReference>
<reference evidence="6" key="2">
    <citation type="submission" date="2025-08" db="UniProtKB">
        <authorList>
            <consortium name="RefSeq"/>
        </authorList>
    </citation>
    <scope>IDENTIFICATION</scope>
    <source>
        <tissue evidence="6">Leaf</tissue>
    </source>
</reference>
<keyword evidence="3" id="KW-0732">Signal</keyword>